<dbReference type="InterPro" id="IPR029044">
    <property type="entry name" value="Nucleotide-diphossugar_trans"/>
</dbReference>
<dbReference type="RefSeq" id="WP_283408088.1">
    <property type="nucleotide sequence ID" value="NZ_FXUF01000002.1"/>
</dbReference>
<dbReference type="PANTHER" id="PTHR43777">
    <property type="entry name" value="MOLYBDENUM COFACTOR CYTIDYLYLTRANSFERASE"/>
    <property type="match status" value="1"/>
</dbReference>
<dbReference type="AlphaFoldDB" id="A0AA45WTS5"/>
<dbReference type="Pfam" id="PF12804">
    <property type="entry name" value="NTP_transf_3"/>
    <property type="match status" value="1"/>
</dbReference>
<evidence type="ECO:0000313" key="2">
    <source>
        <dbReference type="EMBL" id="SMP44408.1"/>
    </source>
</evidence>
<evidence type="ECO:0000259" key="1">
    <source>
        <dbReference type="Pfam" id="PF12804"/>
    </source>
</evidence>
<dbReference type="InterPro" id="IPR025877">
    <property type="entry name" value="MobA-like_NTP_Trfase"/>
</dbReference>
<dbReference type="Gene3D" id="3.90.550.10">
    <property type="entry name" value="Spore Coat Polysaccharide Biosynthesis Protein SpsA, Chain A"/>
    <property type="match status" value="1"/>
</dbReference>
<dbReference type="Proteomes" id="UP001158066">
    <property type="component" value="Unassembled WGS sequence"/>
</dbReference>
<organism evidence="2 3">
    <name type="scientific">Anoxynatronum buryatiense</name>
    <dbReference type="NCBI Taxonomy" id="489973"/>
    <lineage>
        <taxon>Bacteria</taxon>
        <taxon>Bacillati</taxon>
        <taxon>Bacillota</taxon>
        <taxon>Clostridia</taxon>
        <taxon>Eubacteriales</taxon>
        <taxon>Clostridiaceae</taxon>
        <taxon>Anoxynatronum</taxon>
    </lineage>
</organism>
<keyword evidence="2" id="KW-0548">Nucleotidyltransferase</keyword>
<protein>
    <submittedName>
        <fullName evidence="2">Molybdenum cofactor cytidylyltransferase</fullName>
    </submittedName>
</protein>
<accession>A0AA45WTS5</accession>
<dbReference type="GO" id="GO:0016779">
    <property type="term" value="F:nucleotidyltransferase activity"/>
    <property type="evidence" value="ECO:0007669"/>
    <property type="project" value="UniProtKB-KW"/>
</dbReference>
<dbReference type="EMBL" id="FXUF01000002">
    <property type="protein sequence ID" value="SMP44408.1"/>
    <property type="molecule type" value="Genomic_DNA"/>
</dbReference>
<feature type="domain" description="MobA-like NTP transferase" evidence="1">
    <location>
        <begin position="4"/>
        <end position="163"/>
    </location>
</feature>
<dbReference type="CDD" id="cd04182">
    <property type="entry name" value="GT_2_like_f"/>
    <property type="match status" value="1"/>
</dbReference>
<comment type="caution">
    <text evidence="2">The sequence shown here is derived from an EMBL/GenBank/DDBJ whole genome shotgun (WGS) entry which is preliminary data.</text>
</comment>
<reference evidence="2" key="1">
    <citation type="submission" date="2017-05" db="EMBL/GenBank/DDBJ databases">
        <authorList>
            <person name="Varghese N."/>
            <person name="Submissions S."/>
        </authorList>
    </citation>
    <scope>NUCLEOTIDE SEQUENCE</scope>
    <source>
        <strain evidence="2">Su22</strain>
    </source>
</reference>
<name>A0AA45WTS5_9CLOT</name>
<dbReference type="SUPFAM" id="SSF53448">
    <property type="entry name" value="Nucleotide-diphospho-sugar transferases"/>
    <property type="match status" value="1"/>
</dbReference>
<proteinExistence type="predicted"/>
<evidence type="ECO:0000313" key="3">
    <source>
        <dbReference type="Proteomes" id="UP001158066"/>
    </source>
</evidence>
<dbReference type="PANTHER" id="PTHR43777:SF1">
    <property type="entry name" value="MOLYBDENUM COFACTOR CYTIDYLYLTRANSFERASE"/>
    <property type="match status" value="1"/>
</dbReference>
<gene>
    <name evidence="2" type="ORF">SAMN06296020_102178</name>
</gene>
<keyword evidence="3" id="KW-1185">Reference proteome</keyword>
<keyword evidence="2" id="KW-0808">Transferase</keyword>
<sequence length="196" mass="21832">MISAILLASGYGTRMKQPKLLLPVEGVPMIRRVAQAVKASCVDESLLIYRENQVKEAVAELVSRSVFNPGAHQGQSEAIKLGIRHLHPASHACFFVMGDQPLIRPQIFNQLIQEHEQQPQKIIVPVYQGKRGSPVLFPSEFWPLLMQLSGDQGGRVLLESHGESVIMANVEDAYSGKDVDTWESYVDLTEKLKSEK</sequence>